<dbReference type="OrthoDB" id="5149792at2"/>
<dbReference type="SUPFAM" id="SSF55469">
    <property type="entry name" value="FMN-dependent nitroreductase-like"/>
    <property type="match status" value="2"/>
</dbReference>
<name>A0A0D7W3G3_9FLAO</name>
<dbReference type="InterPro" id="IPR050627">
    <property type="entry name" value="Nitroreductase/BluB"/>
</dbReference>
<organism evidence="1 2">
    <name type="scientific">Neotamlana nanhaiensis</name>
    <dbReference type="NCBI Taxonomy" id="1382798"/>
    <lineage>
        <taxon>Bacteria</taxon>
        <taxon>Pseudomonadati</taxon>
        <taxon>Bacteroidota</taxon>
        <taxon>Flavobacteriia</taxon>
        <taxon>Flavobacteriales</taxon>
        <taxon>Flavobacteriaceae</taxon>
        <taxon>Neotamlana</taxon>
    </lineage>
</organism>
<evidence type="ECO:0000313" key="2">
    <source>
        <dbReference type="Proteomes" id="UP000032361"/>
    </source>
</evidence>
<sequence>MFTSSKTIADFKTIITYGHKAASGHNTQPWFFKIDNSYIEIIPNLEKSLPIIDSDHRELYISIGCALENICISATNLGYDFNVQFTNTNSVKIYLKVAVSPKANYLFEQIELRQTNRSKYNHTLIPKSDIELLDSLILENHTNLLLIEKDSKTFNKLSQYICEGNNILFNNEKFKKELLEWIRFNKEELVEHNDGLTYETIGLPELPRDVGEAMLLNAFTPEKQNDITLQNINSSSHMALFTCLGNTTNNWINTGRNLQRFCLKCTQLGISFTYLNQPCEVPQISKDLTDTLLQKNEYPMIILRLGYSKKMPYSVRKSISEHILHD</sequence>
<keyword evidence="2" id="KW-1185">Reference proteome</keyword>
<gene>
    <name evidence="1" type="ORF">PK35_07365</name>
</gene>
<dbReference type="STRING" id="1382798.PK35_07365"/>
<dbReference type="Proteomes" id="UP000032361">
    <property type="component" value="Unassembled WGS sequence"/>
</dbReference>
<dbReference type="RefSeq" id="WP_044626035.1">
    <property type="nucleotide sequence ID" value="NZ_JTDV01000003.1"/>
</dbReference>
<dbReference type="AlphaFoldDB" id="A0A0D7W3G3"/>
<comment type="caution">
    <text evidence="1">The sequence shown here is derived from an EMBL/GenBank/DDBJ whole genome shotgun (WGS) entry which is preliminary data.</text>
</comment>
<dbReference type="EMBL" id="JTDV01000003">
    <property type="protein sequence ID" value="KJD33641.1"/>
    <property type="molecule type" value="Genomic_DNA"/>
</dbReference>
<dbReference type="Gene3D" id="3.40.109.10">
    <property type="entry name" value="NADH Oxidase"/>
    <property type="match status" value="1"/>
</dbReference>
<dbReference type="PATRIC" id="fig|1382798.3.peg.2798"/>
<dbReference type="PANTHER" id="PTHR23026:SF123">
    <property type="entry name" value="NAD(P)H NITROREDUCTASE RV3131-RELATED"/>
    <property type="match status" value="1"/>
</dbReference>
<dbReference type="InterPro" id="IPR000415">
    <property type="entry name" value="Nitroreductase-like"/>
</dbReference>
<dbReference type="GO" id="GO:0016491">
    <property type="term" value="F:oxidoreductase activity"/>
    <property type="evidence" value="ECO:0007669"/>
    <property type="project" value="InterPro"/>
</dbReference>
<dbReference type="PANTHER" id="PTHR23026">
    <property type="entry name" value="NADPH NITROREDUCTASE"/>
    <property type="match status" value="1"/>
</dbReference>
<evidence type="ECO:0008006" key="3">
    <source>
        <dbReference type="Google" id="ProtNLM"/>
    </source>
</evidence>
<evidence type="ECO:0000313" key="1">
    <source>
        <dbReference type="EMBL" id="KJD33641.1"/>
    </source>
</evidence>
<proteinExistence type="predicted"/>
<accession>A0A0D7W3G3</accession>
<protein>
    <recommendedName>
        <fullName evidence="3">Nitroreductase</fullName>
    </recommendedName>
</protein>
<reference evidence="1 2" key="1">
    <citation type="journal article" date="2015" name="Antonie Van Leeuwenhoek">
        <title>Tamlana nanhaiensis sp. nov., isolated from surface seawater collected from the South China Sea.</title>
        <authorList>
            <person name="Liu X."/>
            <person name="Lai Q."/>
            <person name="Du Y."/>
            <person name="Li G."/>
            <person name="Sun F."/>
            <person name="Shao Z."/>
        </authorList>
    </citation>
    <scope>NUCLEOTIDE SEQUENCE [LARGE SCALE GENOMIC DNA]</scope>
    <source>
        <strain evidence="1 2">FHC16</strain>
    </source>
</reference>
<dbReference type="NCBIfam" id="NF047509">
    <property type="entry name" value="Rv3131_FMN_oxido"/>
    <property type="match status" value="1"/>
</dbReference>